<evidence type="ECO:0000313" key="2">
    <source>
        <dbReference type="EMBL" id="APF20813.1"/>
    </source>
</evidence>
<accession>A0A1J1CDM2</accession>
<keyword evidence="1" id="KW-0812">Transmembrane</keyword>
<keyword evidence="1" id="KW-1133">Transmembrane helix</keyword>
<dbReference type="RefSeq" id="WP_071777812.1">
    <property type="nucleotide sequence ID" value="NZ_CM001402.1"/>
</dbReference>
<dbReference type="AlphaFoldDB" id="A0A1J1CDM2"/>
<organism evidence="2 3">
    <name type="scientific">Caldithrix abyssi DSM 13497</name>
    <dbReference type="NCBI Taxonomy" id="880073"/>
    <lineage>
        <taxon>Bacteria</taxon>
        <taxon>Pseudomonadati</taxon>
        <taxon>Calditrichota</taxon>
        <taxon>Calditrichia</taxon>
        <taxon>Calditrichales</taxon>
        <taxon>Calditrichaceae</taxon>
        <taxon>Caldithrix</taxon>
    </lineage>
</organism>
<protein>
    <recommendedName>
        <fullName evidence="4">DUF3098 domain-containing protein</fullName>
    </recommendedName>
</protein>
<dbReference type="Proteomes" id="UP000183868">
    <property type="component" value="Chromosome"/>
</dbReference>
<evidence type="ECO:0000313" key="3">
    <source>
        <dbReference type="Proteomes" id="UP000183868"/>
    </source>
</evidence>
<evidence type="ECO:0000256" key="1">
    <source>
        <dbReference type="SAM" id="Phobius"/>
    </source>
</evidence>
<feature type="transmembrane region" description="Helical" evidence="1">
    <location>
        <begin position="21"/>
        <end position="45"/>
    </location>
</feature>
<gene>
    <name evidence="2" type="ORF">Cabys_4068</name>
</gene>
<proteinExistence type="predicted"/>
<keyword evidence="1" id="KW-0472">Membrane</keyword>
<name>A0A1J1CDM2_CALAY</name>
<sequence length="83" mass="9107">MAKAVSKRELKKRQEKKVEALVIGRKNIQIFLLGLGLIILGYILMAQPPADGFLSLHLAPTILIIAYLAIIPLAIMAKDKKGD</sequence>
<evidence type="ECO:0008006" key="4">
    <source>
        <dbReference type="Google" id="ProtNLM"/>
    </source>
</evidence>
<dbReference type="KEGG" id="caby:Cabys_4068"/>
<reference evidence="2 3" key="1">
    <citation type="submission" date="2016-11" db="EMBL/GenBank/DDBJ databases">
        <title>Genomic analysis of Caldithrix abyssi and proposal of a novel bacterial phylum Caldithrichaeota.</title>
        <authorList>
            <person name="Kublanov I."/>
            <person name="Sigalova O."/>
            <person name="Gavrilov S."/>
            <person name="Lebedinsky A."/>
            <person name="Ivanova N."/>
            <person name="Daum C."/>
            <person name="Reddy T."/>
            <person name="Klenk H.P."/>
            <person name="Goker M."/>
            <person name="Reva O."/>
            <person name="Miroshnichenko M."/>
            <person name="Kyprides N."/>
            <person name="Woyke T."/>
            <person name="Gelfand M."/>
        </authorList>
    </citation>
    <scope>NUCLEOTIDE SEQUENCE [LARGE SCALE GENOMIC DNA]</scope>
    <source>
        <strain evidence="2 3">LF13</strain>
    </source>
</reference>
<feature type="transmembrane region" description="Helical" evidence="1">
    <location>
        <begin position="57"/>
        <end position="77"/>
    </location>
</feature>
<dbReference type="EMBL" id="CP018099">
    <property type="protein sequence ID" value="APF20813.1"/>
    <property type="molecule type" value="Genomic_DNA"/>
</dbReference>